<dbReference type="InterPro" id="IPR008689">
    <property type="entry name" value="ATP_synth_F0_dsu_mt"/>
</dbReference>
<proteinExistence type="inferred from homology"/>
<sequence length="172" mass="19430">MPPSTKVPVEWAKVVAKYKLKPSTAVQIKAFLTRHAEAASRLGKLREQDTSLDFKHYRQLLSNKEIVDKIESHVKRFKPVKIDLSSQMKIIEAFEAKANKNAAETAALVKKELSSLYKTLQDIEKARPVTDLTIDDVKDATAEVEQIVSDMVRTGNYHIPGYKEKFGDLSIM</sequence>
<evidence type="ECO:0000256" key="7">
    <source>
        <dbReference type="ARBA" id="ARBA00022792"/>
    </source>
</evidence>
<evidence type="ECO:0000256" key="8">
    <source>
        <dbReference type="ARBA" id="ARBA00023065"/>
    </source>
</evidence>
<dbReference type="GO" id="GO:0046933">
    <property type="term" value="F:proton-transporting ATP synthase activity, rotational mechanism"/>
    <property type="evidence" value="ECO:0007669"/>
    <property type="project" value="EnsemblFungi"/>
</dbReference>
<evidence type="ECO:0000256" key="10">
    <source>
        <dbReference type="ARBA" id="ARBA00023136"/>
    </source>
</evidence>
<dbReference type="VEuPathDB" id="FungiDB:SJAG_03925"/>
<dbReference type="SUPFAM" id="SSF161065">
    <property type="entry name" value="ATP synthase D chain-like"/>
    <property type="match status" value="1"/>
</dbReference>
<gene>
    <name evidence="14" type="primary">atp7</name>
    <name evidence="13" type="ORF">SJAG_03925</name>
</gene>
<evidence type="ECO:0000256" key="11">
    <source>
        <dbReference type="ARBA" id="ARBA00023310"/>
    </source>
</evidence>
<comment type="subcellular location">
    <subcellularLocation>
        <location evidence="1 12">Mitochondrion inner membrane</location>
    </subcellularLocation>
</comment>
<dbReference type="EMBL" id="KE651167">
    <property type="protein sequence ID" value="EEB08754.1"/>
    <property type="molecule type" value="Genomic_DNA"/>
</dbReference>
<evidence type="ECO:0000256" key="2">
    <source>
        <dbReference type="ARBA" id="ARBA00006842"/>
    </source>
</evidence>
<dbReference type="OMA" id="VSKGRWA"/>
<dbReference type="AlphaFoldDB" id="B6K5F0"/>
<dbReference type="GO" id="GO:0045259">
    <property type="term" value="C:proton-transporting ATP synthase complex"/>
    <property type="evidence" value="ECO:0007669"/>
    <property type="project" value="UniProtKB-KW"/>
</dbReference>
<dbReference type="PIRSF" id="PIRSF005514">
    <property type="entry name" value="ATPase_F0_D_mt"/>
    <property type="match status" value="1"/>
</dbReference>
<dbReference type="OrthoDB" id="35799at2759"/>
<evidence type="ECO:0000256" key="9">
    <source>
        <dbReference type="ARBA" id="ARBA00023128"/>
    </source>
</evidence>
<keyword evidence="9 12" id="KW-0496">Mitochondrion</keyword>
<keyword evidence="10 12" id="KW-0472">Membrane</keyword>
<dbReference type="Gene3D" id="6.10.280.70">
    <property type="match status" value="1"/>
</dbReference>
<dbReference type="STRING" id="402676.B6K5F0"/>
<evidence type="ECO:0000256" key="1">
    <source>
        <dbReference type="ARBA" id="ARBA00004273"/>
    </source>
</evidence>
<evidence type="ECO:0000313" key="13">
    <source>
        <dbReference type="EMBL" id="EEB08754.1"/>
    </source>
</evidence>
<protein>
    <recommendedName>
        <fullName evidence="3 12">ATP synthase subunit d, mitochondrial</fullName>
    </recommendedName>
</protein>
<accession>B6K5F0</accession>
<evidence type="ECO:0000256" key="6">
    <source>
        <dbReference type="ARBA" id="ARBA00022781"/>
    </source>
</evidence>
<dbReference type="Proteomes" id="UP000001744">
    <property type="component" value="Unassembled WGS sequence"/>
</dbReference>
<keyword evidence="4 12" id="KW-0813">Transport</keyword>
<dbReference type="GeneID" id="7050557"/>
<evidence type="ECO:0000256" key="5">
    <source>
        <dbReference type="ARBA" id="ARBA00022547"/>
    </source>
</evidence>
<keyword evidence="5" id="KW-0138">CF(0)</keyword>
<dbReference type="InterPro" id="IPR036228">
    <property type="entry name" value="ATP_synth_F0_dsu_sf_mt"/>
</dbReference>
<keyword evidence="7 12" id="KW-0999">Mitochondrion inner membrane</keyword>
<evidence type="ECO:0000313" key="15">
    <source>
        <dbReference type="Proteomes" id="UP000001744"/>
    </source>
</evidence>
<dbReference type="GO" id="GO:0005743">
    <property type="term" value="C:mitochondrial inner membrane"/>
    <property type="evidence" value="ECO:0007669"/>
    <property type="project" value="UniProtKB-SubCell"/>
</dbReference>
<comment type="similarity">
    <text evidence="2 12">Belongs to the ATPase d subunit family.</text>
</comment>
<dbReference type="HOGENOM" id="CLU_080463_0_0_1"/>
<dbReference type="eggNOG" id="KOG3366">
    <property type="taxonomic scope" value="Eukaryota"/>
</dbReference>
<dbReference type="JaponicusDB" id="SJAG_03925">
    <property type="gene designation" value="atp7"/>
</dbReference>
<reference evidence="13 15" key="1">
    <citation type="journal article" date="2011" name="Science">
        <title>Comparative functional genomics of the fission yeasts.</title>
        <authorList>
            <person name="Rhind N."/>
            <person name="Chen Z."/>
            <person name="Yassour M."/>
            <person name="Thompson D.A."/>
            <person name="Haas B.J."/>
            <person name="Habib N."/>
            <person name="Wapinski I."/>
            <person name="Roy S."/>
            <person name="Lin M.F."/>
            <person name="Heiman D.I."/>
            <person name="Young S.K."/>
            <person name="Furuya K."/>
            <person name="Guo Y."/>
            <person name="Pidoux A."/>
            <person name="Chen H.M."/>
            <person name="Robbertse B."/>
            <person name="Goldberg J.M."/>
            <person name="Aoki K."/>
            <person name="Bayne E.H."/>
            <person name="Berlin A.M."/>
            <person name="Desjardins C.A."/>
            <person name="Dobbs E."/>
            <person name="Dukaj L."/>
            <person name="Fan L."/>
            <person name="FitzGerald M.G."/>
            <person name="French C."/>
            <person name="Gujja S."/>
            <person name="Hansen K."/>
            <person name="Keifenheim D."/>
            <person name="Levin J.Z."/>
            <person name="Mosher R.A."/>
            <person name="Mueller C.A."/>
            <person name="Pfiffner J."/>
            <person name="Priest M."/>
            <person name="Russ C."/>
            <person name="Smialowska A."/>
            <person name="Swoboda P."/>
            <person name="Sykes S.M."/>
            <person name="Vaughn M."/>
            <person name="Vengrova S."/>
            <person name="Yoder R."/>
            <person name="Zeng Q."/>
            <person name="Allshire R."/>
            <person name="Baulcombe D."/>
            <person name="Birren B.W."/>
            <person name="Brown W."/>
            <person name="Ekwall K."/>
            <person name="Kellis M."/>
            <person name="Leatherwood J."/>
            <person name="Levin H."/>
            <person name="Margalit H."/>
            <person name="Martienssen R."/>
            <person name="Nieduszynski C.A."/>
            <person name="Spatafora J.W."/>
            <person name="Friedman N."/>
            <person name="Dalgaard J.Z."/>
            <person name="Baumann P."/>
            <person name="Niki H."/>
            <person name="Regev A."/>
            <person name="Nusbaum C."/>
        </authorList>
    </citation>
    <scope>NUCLEOTIDE SEQUENCE [LARGE SCALE GENOMIC DNA]</scope>
    <source>
        <strain evidence="15">yFS275 / FY16936</strain>
    </source>
</reference>
<organism evidence="13 15">
    <name type="scientific">Schizosaccharomyces japonicus (strain yFS275 / FY16936)</name>
    <name type="common">Fission yeast</name>
    <dbReference type="NCBI Taxonomy" id="402676"/>
    <lineage>
        <taxon>Eukaryota</taxon>
        <taxon>Fungi</taxon>
        <taxon>Dikarya</taxon>
        <taxon>Ascomycota</taxon>
        <taxon>Taphrinomycotina</taxon>
        <taxon>Schizosaccharomycetes</taxon>
        <taxon>Schizosaccharomycetales</taxon>
        <taxon>Schizosaccharomycetaceae</taxon>
        <taxon>Schizosaccharomyces</taxon>
    </lineage>
</organism>
<evidence type="ECO:0000256" key="3">
    <source>
        <dbReference type="ARBA" id="ARBA00021688"/>
    </source>
</evidence>
<evidence type="ECO:0000313" key="14">
    <source>
        <dbReference type="JaponicusDB" id="SJAG_03925"/>
    </source>
</evidence>
<keyword evidence="15" id="KW-1185">Reference proteome</keyword>
<keyword evidence="6 12" id="KW-0375">Hydrogen ion transport</keyword>
<comment type="function">
    <text evidence="12">Mitochondrial membrane ATP synthase (F(1)F(0) ATP synthase or Complex V) produces ATP from ADP in the presence of a proton gradient across the membrane which is generated by electron transport complexes of the respiratory chain. F-type ATPases consist of two structural domains, F(1) - containing the extramembraneous catalytic core, and F(0) - containing the membrane proton channel, linked together by a central stalk and a peripheral stalk. During catalysis, ATP synthesis in the catalytic domain of F(1) is coupled via a rotary mechanism of the central stalk subunits to proton translocation.</text>
</comment>
<evidence type="ECO:0000256" key="4">
    <source>
        <dbReference type="ARBA" id="ARBA00022448"/>
    </source>
</evidence>
<dbReference type="Pfam" id="PF05873">
    <property type="entry name" value="Mt_ATP-synt_D"/>
    <property type="match status" value="1"/>
</dbReference>
<name>B6K5F0_SCHJY</name>
<keyword evidence="8 12" id="KW-0406">Ion transport</keyword>
<dbReference type="RefSeq" id="XP_002175047.1">
    <property type="nucleotide sequence ID" value="XM_002175011.2"/>
</dbReference>
<evidence type="ECO:0000256" key="12">
    <source>
        <dbReference type="PIRNR" id="PIRNR005514"/>
    </source>
</evidence>
<keyword evidence="11" id="KW-0066">ATP synthesis</keyword>
<dbReference type="PANTHER" id="PTHR12700">
    <property type="entry name" value="ATP SYNTHASE SUBUNIT D, MITOCHONDRIAL"/>
    <property type="match status" value="1"/>
</dbReference>